<proteinExistence type="predicted"/>
<protein>
    <submittedName>
        <fullName evidence="1">Uncharacterized protein</fullName>
    </submittedName>
</protein>
<name>A0A6C0E4C1_9ZZZZ</name>
<dbReference type="AlphaFoldDB" id="A0A6C0E4C1"/>
<evidence type="ECO:0000313" key="1">
    <source>
        <dbReference type="EMBL" id="QHT23976.1"/>
    </source>
</evidence>
<reference evidence="1" key="1">
    <citation type="journal article" date="2020" name="Nature">
        <title>Giant virus diversity and host interactions through global metagenomics.</title>
        <authorList>
            <person name="Schulz F."/>
            <person name="Roux S."/>
            <person name="Paez-Espino D."/>
            <person name="Jungbluth S."/>
            <person name="Walsh D.A."/>
            <person name="Denef V.J."/>
            <person name="McMahon K.D."/>
            <person name="Konstantinidis K.T."/>
            <person name="Eloe-Fadrosh E.A."/>
            <person name="Kyrpides N.C."/>
            <person name="Woyke T."/>
        </authorList>
    </citation>
    <scope>NUCLEOTIDE SEQUENCE</scope>
    <source>
        <strain evidence="1">GVMAG-M-3300023179-132</strain>
    </source>
</reference>
<sequence length="93" mass="11291">MQLRSGRITNEKERMLENRRINRHLLPGLFKEYLTLDFRTIRKRVLHLENMLVLTGYQTLTNMRVMRSVFNKTDHGYAVMLIGFIRIYEKIYD</sequence>
<dbReference type="EMBL" id="MN739736">
    <property type="protein sequence ID" value="QHT23976.1"/>
    <property type="molecule type" value="Genomic_DNA"/>
</dbReference>
<organism evidence="1">
    <name type="scientific">viral metagenome</name>
    <dbReference type="NCBI Taxonomy" id="1070528"/>
    <lineage>
        <taxon>unclassified sequences</taxon>
        <taxon>metagenomes</taxon>
        <taxon>organismal metagenomes</taxon>
    </lineage>
</organism>
<accession>A0A6C0E4C1</accession>